<evidence type="ECO:0000256" key="2">
    <source>
        <dbReference type="SAM" id="MobiDB-lite"/>
    </source>
</evidence>
<accession>A0A3M7TNR0</accession>
<evidence type="ECO:0000259" key="3">
    <source>
        <dbReference type="PROSITE" id="PS51084"/>
    </source>
</evidence>
<dbReference type="PANTHER" id="PTHR42997:SF1">
    <property type="entry name" value="AP-4-A PHOSPHORYLASE"/>
    <property type="match status" value="1"/>
</dbReference>
<reference evidence="4 5" key="1">
    <citation type="submission" date="2018-10" db="EMBL/GenBank/DDBJ databases">
        <title>Bacillus Keqinensis sp. nov., a moderately halophilic bacterium isolated from a saline-alkaline lake.</title>
        <authorList>
            <person name="Wang H."/>
        </authorList>
    </citation>
    <scope>NUCLEOTIDE SEQUENCE [LARGE SCALE GENOMIC DNA]</scope>
    <source>
        <strain evidence="4 5">KQ-3</strain>
    </source>
</reference>
<comment type="caution">
    <text evidence="4">The sequence shown here is derived from an EMBL/GenBank/DDBJ whole genome shotgun (WGS) entry which is preliminary data.</text>
</comment>
<evidence type="ECO:0000313" key="4">
    <source>
        <dbReference type="EMBL" id="RNA66884.1"/>
    </source>
</evidence>
<evidence type="ECO:0000256" key="1">
    <source>
        <dbReference type="PROSITE-ProRule" id="PRU00464"/>
    </source>
</evidence>
<dbReference type="InterPro" id="IPR052908">
    <property type="entry name" value="AP-4-A_phosphorylase"/>
</dbReference>
<dbReference type="OrthoDB" id="9784774at2"/>
<dbReference type="AlphaFoldDB" id="A0A3M7TNR0"/>
<dbReference type="PROSITE" id="PS51084">
    <property type="entry name" value="HIT_2"/>
    <property type="match status" value="1"/>
</dbReference>
<dbReference type="RefSeq" id="WP_122900771.1">
    <property type="nucleotide sequence ID" value="NZ_RHIB01000003.1"/>
</dbReference>
<dbReference type="SUPFAM" id="SSF54197">
    <property type="entry name" value="HIT-like"/>
    <property type="match status" value="1"/>
</dbReference>
<organism evidence="4 5">
    <name type="scientific">Alteribacter keqinensis</name>
    <dbReference type="NCBI Taxonomy" id="2483800"/>
    <lineage>
        <taxon>Bacteria</taxon>
        <taxon>Bacillati</taxon>
        <taxon>Bacillota</taxon>
        <taxon>Bacilli</taxon>
        <taxon>Bacillales</taxon>
        <taxon>Bacillaceae</taxon>
        <taxon>Alteribacter</taxon>
    </lineage>
</organism>
<dbReference type="Proteomes" id="UP000278746">
    <property type="component" value="Unassembled WGS sequence"/>
</dbReference>
<proteinExistence type="predicted"/>
<dbReference type="EMBL" id="RHIB01000003">
    <property type="protein sequence ID" value="RNA66884.1"/>
    <property type="molecule type" value="Genomic_DNA"/>
</dbReference>
<dbReference type="PANTHER" id="PTHR42997">
    <property type="entry name" value="HIT FAMILY HYDROLASE"/>
    <property type="match status" value="1"/>
</dbReference>
<feature type="short sequence motif" description="Histidine triad motif" evidence="1">
    <location>
        <begin position="103"/>
        <end position="107"/>
    </location>
</feature>
<evidence type="ECO:0000313" key="5">
    <source>
        <dbReference type="Proteomes" id="UP000278746"/>
    </source>
</evidence>
<gene>
    <name evidence="4" type="ORF">EBO34_16915</name>
</gene>
<dbReference type="GO" id="GO:0003824">
    <property type="term" value="F:catalytic activity"/>
    <property type="evidence" value="ECO:0007669"/>
    <property type="project" value="InterPro"/>
</dbReference>
<keyword evidence="5" id="KW-1185">Reference proteome</keyword>
<protein>
    <submittedName>
        <fullName evidence="4">HIT domain-containing protein</fullName>
    </submittedName>
</protein>
<dbReference type="InterPro" id="IPR011146">
    <property type="entry name" value="HIT-like"/>
</dbReference>
<dbReference type="Gene3D" id="3.30.428.10">
    <property type="entry name" value="HIT-like"/>
    <property type="match status" value="1"/>
</dbReference>
<feature type="region of interest" description="Disordered" evidence="2">
    <location>
        <begin position="131"/>
        <end position="150"/>
    </location>
</feature>
<name>A0A3M7TNR0_9BACI</name>
<dbReference type="InterPro" id="IPR036265">
    <property type="entry name" value="HIT-like_sf"/>
</dbReference>
<feature type="domain" description="HIT" evidence="3">
    <location>
        <begin position="43"/>
        <end position="118"/>
    </location>
</feature>
<sequence length="150" mass="16970">MGKKECVFCEPGLLANQRVLLSNEHCLFLQLEEAGEKGSQLEGAGLIVPREHRETVFDLTKDEWESTCTLLHEVKSYIDEKHQPQGYNLGWNCGETGGQHIFHAHLHVLPRYDDKPMAGQGIRYLFKSEGNRRGSRVPEVPVTPRTLSDS</sequence>
<dbReference type="Pfam" id="PF01230">
    <property type="entry name" value="HIT"/>
    <property type="match status" value="1"/>
</dbReference>